<dbReference type="PANTHER" id="PTHR14164:SF12">
    <property type="entry name" value="PERICENTRIOLAR MATERIAL 1 PROTEIN"/>
    <property type="match status" value="1"/>
</dbReference>
<dbReference type="GO" id="GO:0071539">
    <property type="term" value="P:protein localization to centrosome"/>
    <property type="evidence" value="ECO:0007669"/>
    <property type="project" value="InterPro"/>
</dbReference>
<dbReference type="GO" id="GO:0034451">
    <property type="term" value="C:centriolar satellite"/>
    <property type="evidence" value="ECO:0007669"/>
    <property type="project" value="TreeGrafter"/>
</dbReference>
<evidence type="ECO:0000313" key="5">
    <source>
        <dbReference type="WBParaSite" id="nRc.2.0.1.t17719-RA"/>
    </source>
</evidence>
<dbReference type="GO" id="GO:1905515">
    <property type="term" value="P:non-motile cilium assembly"/>
    <property type="evidence" value="ECO:0007669"/>
    <property type="project" value="TreeGrafter"/>
</dbReference>
<dbReference type="Pfam" id="PF15717">
    <property type="entry name" value="PCM1_C"/>
    <property type="match status" value="1"/>
</dbReference>
<accession>A0A915IU49</accession>
<dbReference type="Proteomes" id="UP000887565">
    <property type="component" value="Unplaced"/>
</dbReference>
<keyword evidence="1" id="KW-0175">Coiled coil</keyword>
<proteinExistence type="predicted"/>
<organism evidence="4 5">
    <name type="scientific">Romanomermis culicivorax</name>
    <name type="common">Nematode worm</name>
    <dbReference type="NCBI Taxonomy" id="13658"/>
    <lineage>
        <taxon>Eukaryota</taxon>
        <taxon>Metazoa</taxon>
        <taxon>Ecdysozoa</taxon>
        <taxon>Nematoda</taxon>
        <taxon>Enoplea</taxon>
        <taxon>Dorylaimia</taxon>
        <taxon>Mermithida</taxon>
        <taxon>Mermithoidea</taxon>
        <taxon>Mermithidae</taxon>
        <taxon>Romanomermis</taxon>
    </lineage>
</organism>
<protein>
    <submittedName>
        <fullName evidence="5">Pericentriolar material 1 protein C-terminal domain-containing protein</fullName>
    </submittedName>
</protein>
<evidence type="ECO:0000256" key="2">
    <source>
        <dbReference type="SAM" id="MobiDB-lite"/>
    </source>
</evidence>
<dbReference type="PANTHER" id="PTHR14164">
    <property type="entry name" value="PERICENTRIOLAR MATERIAL 1-RELATED"/>
    <property type="match status" value="1"/>
</dbReference>
<evidence type="ECO:0000259" key="3">
    <source>
        <dbReference type="Pfam" id="PF15717"/>
    </source>
</evidence>
<feature type="coiled-coil region" evidence="1">
    <location>
        <begin position="364"/>
        <end position="391"/>
    </location>
</feature>
<dbReference type="AlphaFoldDB" id="A0A915IU49"/>
<evidence type="ECO:0000256" key="1">
    <source>
        <dbReference type="SAM" id="Coils"/>
    </source>
</evidence>
<feature type="region of interest" description="Disordered" evidence="2">
    <location>
        <begin position="288"/>
        <end position="312"/>
    </location>
</feature>
<dbReference type="GO" id="GO:0034454">
    <property type="term" value="P:microtubule anchoring at centrosome"/>
    <property type="evidence" value="ECO:0007669"/>
    <property type="project" value="InterPro"/>
</dbReference>
<feature type="domain" description="Pericentriolar material 1 protein C-terminal" evidence="3">
    <location>
        <begin position="368"/>
        <end position="544"/>
    </location>
</feature>
<reference evidence="5" key="1">
    <citation type="submission" date="2022-11" db="UniProtKB">
        <authorList>
            <consortium name="WormBaseParasite"/>
        </authorList>
    </citation>
    <scope>IDENTIFICATION</scope>
</reference>
<keyword evidence="4" id="KW-1185">Reference proteome</keyword>
<dbReference type="InterPro" id="IPR024138">
    <property type="entry name" value="Pericentriolar_Pcm1"/>
</dbReference>
<dbReference type="GO" id="GO:0036064">
    <property type="term" value="C:ciliary basal body"/>
    <property type="evidence" value="ECO:0007669"/>
    <property type="project" value="TreeGrafter"/>
</dbReference>
<sequence>MDSSTLQKFLLQTDTKFNNVESPSKSQPNLTDMVGRSPEVVKDNGVDVRLATEGYRMQKQLEVQDTKDRLSKISQLMEELQSDQKTTVAKVQNSSNNRFGTNFTSISNNSDKPYIIDDVVFKNLQDQHCRLNEMKNKLLGTTADEELSKRQQRGCSEEFEFKPRKKSSIDMENLTTHFGHSRRSSSAAANQMATHSQLLFHVQSMMYLLTSFAAPHNNACHCFCKCQMNKKDDQEEETTIQLGKIVQEQQNMMSTLYAWQQELYSQQIKLSQNLNELCAESLKIVRKTNDHQKRKSPEIKKAPDQKVDVETKNLDCSRDDQSSRSYCIEIEDHKNQRLDQQEPQIESVSITVIAPPKVEPESSKTSLQVVKEELENKVKDLLTEVSAVLSENDDLIFNASLLQFVRKLVISLTTIKCLPSVGSYANNNFLKKQLSSILDDTLGKFKGFKVKDCSKEILCDVGDVVFNEVSFFRLMHSLSSTSTSVKEKKKNSLCLPVNDSSNEKFTEKSKSTSCLVGISSATSTVSCAKETLSTAKDCSDEKRTTSVSSLLLRKTSDKDKSARLPITQVTTATDEEEESSGLIHNDDDVIDKLDHQPGDQEGEESRNDSSMIAASSDLEADGLSTSSSDGDLEKFGADVNGGLPLTASNYSCSSDHESSSSSSSMHTASPQGRRYFKINDEDDDVSSLTAKLGDVKERPARGSSDVSDVEIV</sequence>
<name>A0A915IU49_ROMCU</name>
<feature type="compositionally biased region" description="Low complexity" evidence="2">
    <location>
        <begin position="648"/>
        <end position="664"/>
    </location>
</feature>
<evidence type="ECO:0000313" key="4">
    <source>
        <dbReference type="Proteomes" id="UP000887565"/>
    </source>
</evidence>
<feature type="region of interest" description="Disordered" evidence="2">
    <location>
        <begin position="565"/>
        <end position="712"/>
    </location>
</feature>
<feature type="compositionally biased region" description="Basic and acidic residues" evidence="2">
    <location>
        <begin position="584"/>
        <end position="607"/>
    </location>
</feature>
<dbReference type="InterPro" id="IPR031446">
    <property type="entry name" value="PCM1_C"/>
</dbReference>
<dbReference type="WBParaSite" id="nRc.2.0.1.t17719-RA">
    <property type="protein sequence ID" value="nRc.2.0.1.t17719-RA"/>
    <property type="gene ID" value="nRc.2.0.1.g17719"/>
</dbReference>